<dbReference type="InterPro" id="IPR050085">
    <property type="entry name" value="AGPR"/>
</dbReference>
<keyword evidence="3 7" id="KW-0028">Amino-acid biosynthesis</keyword>
<comment type="catalytic activity">
    <reaction evidence="6 7">
        <text>N-acetyl-L-glutamate 5-semialdehyde + phosphate + NADP(+) = N-acetyl-L-glutamyl 5-phosphate + NADPH + H(+)</text>
        <dbReference type="Rhea" id="RHEA:21588"/>
        <dbReference type="ChEBI" id="CHEBI:15378"/>
        <dbReference type="ChEBI" id="CHEBI:29123"/>
        <dbReference type="ChEBI" id="CHEBI:43474"/>
        <dbReference type="ChEBI" id="CHEBI:57783"/>
        <dbReference type="ChEBI" id="CHEBI:57936"/>
        <dbReference type="ChEBI" id="CHEBI:58349"/>
        <dbReference type="EC" id="1.2.1.38"/>
    </reaction>
</comment>
<comment type="pathway">
    <text evidence="1 7">Amino-acid biosynthesis; L-arginine biosynthesis; N(2)-acetyl-L-ornithine from L-glutamate: step 3/4.</text>
</comment>
<evidence type="ECO:0000313" key="10">
    <source>
        <dbReference type="EMBL" id="SDC94465.1"/>
    </source>
</evidence>
<name>A0A1G6QRX0_9BACL</name>
<keyword evidence="7" id="KW-0963">Cytoplasm</keyword>
<dbReference type="EMBL" id="FMZA01000023">
    <property type="protein sequence ID" value="SDC94465.1"/>
    <property type="molecule type" value="Genomic_DNA"/>
</dbReference>
<dbReference type="RefSeq" id="WP_091572715.1">
    <property type="nucleotide sequence ID" value="NZ_FMZA01000023.1"/>
</dbReference>
<dbReference type="InterPro" id="IPR036291">
    <property type="entry name" value="NAD(P)-bd_dom_sf"/>
</dbReference>
<dbReference type="Pfam" id="PF22698">
    <property type="entry name" value="Semialdhyde_dhC_1"/>
    <property type="match status" value="1"/>
</dbReference>
<evidence type="ECO:0000256" key="7">
    <source>
        <dbReference type="HAMAP-Rule" id="MF_00150"/>
    </source>
</evidence>
<dbReference type="PANTHER" id="PTHR32338:SF10">
    <property type="entry name" value="N-ACETYL-GAMMA-GLUTAMYL-PHOSPHATE REDUCTASE, CHLOROPLASTIC-RELATED"/>
    <property type="match status" value="1"/>
</dbReference>
<dbReference type="UniPathway" id="UPA00068">
    <property type="reaction ID" value="UER00108"/>
</dbReference>
<dbReference type="GO" id="GO:0051287">
    <property type="term" value="F:NAD binding"/>
    <property type="evidence" value="ECO:0007669"/>
    <property type="project" value="InterPro"/>
</dbReference>
<dbReference type="InterPro" id="IPR000706">
    <property type="entry name" value="AGPR_type-1"/>
</dbReference>
<dbReference type="AlphaFoldDB" id="A0A1G6QRX0"/>
<evidence type="ECO:0000256" key="5">
    <source>
        <dbReference type="ARBA" id="ARBA00023002"/>
    </source>
</evidence>
<dbReference type="GO" id="GO:0070401">
    <property type="term" value="F:NADP+ binding"/>
    <property type="evidence" value="ECO:0007669"/>
    <property type="project" value="InterPro"/>
</dbReference>
<dbReference type="CDD" id="cd23934">
    <property type="entry name" value="AGPR_1_C"/>
    <property type="match status" value="1"/>
</dbReference>
<keyword evidence="5 7" id="KW-0560">Oxidoreductase</keyword>
<dbReference type="EC" id="1.2.1.38" evidence="7"/>
<comment type="function">
    <text evidence="7">Catalyzes the NADPH-dependent reduction of N-acetyl-5-glutamyl phosphate to yield N-acetyl-L-glutamate 5-semialdehyde.</text>
</comment>
<dbReference type="CDD" id="cd17895">
    <property type="entry name" value="AGPR_1_N"/>
    <property type="match status" value="1"/>
</dbReference>
<keyword evidence="11" id="KW-1185">Reference proteome</keyword>
<dbReference type="PROSITE" id="PS01224">
    <property type="entry name" value="ARGC"/>
    <property type="match status" value="1"/>
</dbReference>
<feature type="domain" description="Semialdehyde dehydrogenase NAD-binding" evidence="9">
    <location>
        <begin position="2"/>
        <end position="139"/>
    </location>
</feature>
<evidence type="ECO:0000259" key="9">
    <source>
        <dbReference type="SMART" id="SM00859"/>
    </source>
</evidence>
<evidence type="ECO:0000256" key="1">
    <source>
        <dbReference type="ARBA" id="ARBA00004862"/>
    </source>
</evidence>
<dbReference type="NCBIfam" id="TIGR01850">
    <property type="entry name" value="argC"/>
    <property type="match status" value="1"/>
</dbReference>
<evidence type="ECO:0000256" key="2">
    <source>
        <dbReference type="ARBA" id="ARBA00022571"/>
    </source>
</evidence>
<accession>A0A1G6QRX0</accession>
<dbReference type="Pfam" id="PF01118">
    <property type="entry name" value="Semialdhyde_dh"/>
    <property type="match status" value="1"/>
</dbReference>
<dbReference type="SMART" id="SM00859">
    <property type="entry name" value="Semialdhyde_dh"/>
    <property type="match status" value="1"/>
</dbReference>
<dbReference type="Gene3D" id="3.30.360.10">
    <property type="entry name" value="Dihydrodipicolinate Reductase, domain 2"/>
    <property type="match status" value="1"/>
</dbReference>
<evidence type="ECO:0000313" key="11">
    <source>
        <dbReference type="Proteomes" id="UP000199387"/>
    </source>
</evidence>
<evidence type="ECO:0000256" key="3">
    <source>
        <dbReference type="ARBA" id="ARBA00022605"/>
    </source>
</evidence>
<dbReference type="STRING" id="1236220.SAMN04488112_12323"/>
<feature type="active site" evidence="7 8">
    <location>
        <position position="147"/>
    </location>
</feature>
<evidence type="ECO:0000256" key="4">
    <source>
        <dbReference type="ARBA" id="ARBA00022857"/>
    </source>
</evidence>
<comment type="similarity">
    <text evidence="7">Belongs to the NAGSA dehydrogenase family. Type 1 subfamily.</text>
</comment>
<dbReference type="Gene3D" id="3.40.50.720">
    <property type="entry name" value="NAD(P)-binding Rossmann-like Domain"/>
    <property type="match status" value="1"/>
</dbReference>
<sequence length="343" mass="37373">MNVAVVGATGYGSAELIRILERHPHVTLTQLVSSSQPGEHLGNIFPHLSHLSFELDEIDLDALAEAADAVFFAAPAGVSSRLLPPLAERGLICIDLAGDFRLSGDTYQEWYGASPPPEPWLSQAAYGLSEWFPSSIRKADVIANPGCYPTAALMALAPLVQEGVLDEGTVIVDGKSGFSGAGRGVKQTSLFCEVNENAYPYKVGQHRHTPEMEQVASTLGNRKQSVLFTPQIVPMSRGILVTLYGRAGDGWSTSRLRELAEETYRDSYFVRVRGEGRWPRTKEVQGSNFCDISYEWDERTHTVIGIAAIDNLVKGAAGQAVQNLNLRMGWPETAGLEMPPQYP</sequence>
<comment type="subcellular location">
    <subcellularLocation>
        <location evidence="7">Cytoplasm</location>
    </subcellularLocation>
</comment>
<dbReference type="SUPFAM" id="SSF55347">
    <property type="entry name" value="Glyceraldehyde-3-phosphate dehydrogenase-like, C-terminal domain"/>
    <property type="match status" value="1"/>
</dbReference>
<dbReference type="InterPro" id="IPR000534">
    <property type="entry name" value="Semialdehyde_DH_NAD-bd"/>
</dbReference>
<dbReference type="GO" id="GO:0005737">
    <property type="term" value="C:cytoplasm"/>
    <property type="evidence" value="ECO:0007669"/>
    <property type="project" value="UniProtKB-SubCell"/>
</dbReference>
<reference evidence="10 11" key="1">
    <citation type="submission" date="2016-10" db="EMBL/GenBank/DDBJ databases">
        <authorList>
            <person name="de Groot N.N."/>
        </authorList>
    </citation>
    <scope>NUCLEOTIDE SEQUENCE [LARGE SCALE GENOMIC DNA]</scope>
    <source>
        <strain evidence="10 11">DSM 45514</strain>
    </source>
</reference>
<keyword evidence="2 7" id="KW-0055">Arginine biosynthesis</keyword>
<gene>
    <name evidence="7" type="primary">argC</name>
    <name evidence="10" type="ORF">SAMN04488112_12323</name>
</gene>
<proteinExistence type="inferred from homology"/>
<dbReference type="FunFam" id="3.30.360.10:FF:000014">
    <property type="entry name" value="N-acetyl-gamma-glutamyl-phosphate reductase"/>
    <property type="match status" value="1"/>
</dbReference>
<organism evidence="10 11">
    <name type="scientific">Melghirimyces thermohalophilus</name>
    <dbReference type="NCBI Taxonomy" id="1236220"/>
    <lineage>
        <taxon>Bacteria</taxon>
        <taxon>Bacillati</taxon>
        <taxon>Bacillota</taxon>
        <taxon>Bacilli</taxon>
        <taxon>Bacillales</taxon>
        <taxon>Thermoactinomycetaceae</taxon>
        <taxon>Melghirimyces</taxon>
    </lineage>
</organism>
<evidence type="ECO:0000256" key="6">
    <source>
        <dbReference type="ARBA" id="ARBA00050557"/>
    </source>
</evidence>
<dbReference type="Proteomes" id="UP000199387">
    <property type="component" value="Unassembled WGS sequence"/>
</dbReference>
<dbReference type="GO" id="GO:0006526">
    <property type="term" value="P:L-arginine biosynthetic process"/>
    <property type="evidence" value="ECO:0007669"/>
    <property type="project" value="UniProtKB-UniRule"/>
</dbReference>
<dbReference type="OrthoDB" id="9801289at2"/>
<dbReference type="InterPro" id="IPR023013">
    <property type="entry name" value="AGPR_AS"/>
</dbReference>
<dbReference type="SUPFAM" id="SSF51735">
    <property type="entry name" value="NAD(P)-binding Rossmann-fold domains"/>
    <property type="match status" value="1"/>
</dbReference>
<dbReference type="InterPro" id="IPR058924">
    <property type="entry name" value="AGPR_dimerisation_dom"/>
</dbReference>
<dbReference type="PANTHER" id="PTHR32338">
    <property type="entry name" value="N-ACETYL-GAMMA-GLUTAMYL-PHOSPHATE REDUCTASE, CHLOROPLASTIC-RELATED-RELATED"/>
    <property type="match status" value="1"/>
</dbReference>
<protein>
    <recommendedName>
        <fullName evidence="7">N-acetyl-gamma-glutamyl-phosphate reductase</fullName>
        <shortName evidence="7">AGPR</shortName>
        <ecNumber evidence="7">1.2.1.38</ecNumber>
    </recommendedName>
    <alternativeName>
        <fullName evidence="7">N-acetyl-glutamate semialdehyde dehydrogenase</fullName>
        <shortName evidence="7">NAGSA dehydrogenase</shortName>
    </alternativeName>
</protein>
<dbReference type="GO" id="GO:0003942">
    <property type="term" value="F:N-acetyl-gamma-glutamyl-phosphate reductase activity"/>
    <property type="evidence" value="ECO:0007669"/>
    <property type="project" value="UniProtKB-UniRule"/>
</dbReference>
<dbReference type="HAMAP" id="MF_00150">
    <property type="entry name" value="ArgC_type1"/>
    <property type="match status" value="1"/>
</dbReference>
<keyword evidence="4 7" id="KW-0521">NADP</keyword>
<evidence type="ECO:0000256" key="8">
    <source>
        <dbReference type="PROSITE-ProRule" id="PRU10010"/>
    </source>
</evidence>